<proteinExistence type="predicted"/>
<name>A0AA36AZP4_OCTVU</name>
<keyword evidence="2" id="KW-1185">Reference proteome</keyword>
<evidence type="ECO:0000313" key="2">
    <source>
        <dbReference type="Proteomes" id="UP001162480"/>
    </source>
</evidence>
<protein>
    <submittedName>
        <fullName evidence="1">Uncharacterized protein</fullName>
    </submittedName>
</protein>
<accession>A0AA36AZP4</accession>
<dbReference type="Proteomes" id="UP001162480">
    <property type="component" value="Chromosome 7"/>
</dbReference>
<reference evidence="1" key="1">
    <citation type="submission" date="2023-08" db="EMBL/GenBank/DDBJ databases">
        <authorList>
            <person name="Alioto T."/>
            <person name="Alioto T."/>
            <person name="Gomez Garrido J."/>
        </authorList>
    </citation>
    <scope>NUCLEOTIDE SEQUENCE</scope>
</reference>
<sequence length="68" mass="7827">MDAGLFLELKERYPEDIKDVSSEMAMERLLINPTASPMKEKDGEFSATLYPMLKEFRLRMHVFSASAL</sequence>
<organism evidence="1 2">
    <name type="scientific">Octopus vulgaris</name>
    <name type="common">Common octopus</name>
    <dbReference type="NCBI Taxonomy" id="6645"/>
    <lineage>
        <taxon>Eukaryota</taxon>
        <taxon>Metazoa</taxon>
        <taxon>Spiralia</taxon>
        <taxon>Lophotrochozoa</taxon>
        <taxon>Mollusca</taxon>
        <taxon>Cephalopoda</taxon>
        <taxon>Coleoidea</taxon>
        <taxon>Octopodiformes</taxon>
        <taxon>Octopoda</taxon>
        <taxon>Incirrata</taxon>
        <taxon>Octopodidae</taxon>
        <taxon>Octopus</taxon>
    </lineage>
</organism>
<dbReference type="EMBL" id="OX597820">
    <property type="protein sequence ID" value="CAI9725265.1"/>
    <property type="molecule type" value="Genomic_DNA"/>
</dbReference>
<dbReference type="AlphaFoldDB" id="A0AA36AZP4"/>
<evidence type="ECO:0000313" key="1">
    <source>
        <dbReference type="EMBL" id="CAI9725265.1"/>
    </source>
</evidence>
<gene>
    <name evidence="1" type="ORF">OCTVUL_1B008007</name>
</gene>